<dbReference type="AlphaFoldDB" id="A0A931A7X2"/>
<gene>
    <name evidence="2" type="ORF">ITP53_11225</name>
</gene>
<reference evidence="2" key="1">
    <citation type="submission" date="2020-11" db="EMBL/GenBank/DDBJ databases">
        <title>Whole-genome analyses of Nonomuraea sp. K274.</title>
        <authorList>
            <person name="Veyisoglu A."/>
        </authorList>
    </citation>
    <scope>NUCLEOTIDE SEQUENCE</scope>
    <source>
        <strain evidence="2">K274</strain>
    </source>
</reference>
<proteinExistence type="predicted"/>
<organism evidence="2 3">
    <name type="scientific">Nonomuraea cypriaca</name>
    <dbReference type="NCBI Taxonomy" id="1187855"/>
    <lineage>
        <taxon>Bacteria</taxon>
        <taxon>Bacillati</taxon>
        <taxon>Actinomycetota</taxon>
        <taxon>Actinomycetes</taxon>
        <taxon>Streptosporangiales</taxon>
        <taxon>Streptosporangiaceae</taxon>
        <taxon>Nonomuraea</taxon>
    </lineage>
</organism>
<evidence type="ECO:0000313" key="2">
    <source>
        <dbReference type="EMBL" id="MBF8186309.1"/>
    </source>
</evidence>
<feature type="region of interest" description="Disordered" evidence="1">
    <location>
        <begin position="93"/>
        <end position="117"/>
    </location>
</feature>
<dbReference type="Proteomes" id="UP000605361">
    <property type="component" value="Unassembled WGS sequence"/>
</dbReference>
<protein>
    <submittedName>
        <fullName evidence="2">Uncharacterized protein</fullName>
    </submittedName>
</protein>
<comment type="caution">
    <text evidence="2">The sequence shown here is derived from an EMBL/GenBank/DDBJ whole genome shotgun (WGS) entry which is preliminary data.</text>
</comment>
<accession>A0A931A7X2</accession>
<evidence type="ECO:0000313" key="3">
    <source>
        <dbReference type="Proteomes" id="UP000605361"/>
    </source>
</evidence>
<name>A0A931A7X2_9ACTN</name>
<dbReference type="EMBL" id="JADOGI010000025">
    <property type="protein sequence ID" value="MBF8186309.1"/>
    <property type="molecule type" value="Genomic_DNA"/>
</dbReference>
<keyword evidence="3" id="KW-1185">Reference proteome</keyword>
<evidence type="ECO:0000256" key="1">
    <source>
        <dbReference type="SAM" id="MobiDB-lite"/>
    </source>
</evidence>
<sequence>MMQWFRAYWDDEDIWFYLEVDAEGWVARQVELRGSDSMPIAAASLAEWQEAQSAERLGQYEATYGMTAESPVQEWDGYDPQQLRARLADHYAIFNPPPDQRRSVRRSSAGLRGTNSS</sequence>